<keyword evidence="6" id="KW-0472">Membrane</keyword>
<evidence type="ECO:0000256" key="5">
    <source>
        <dbReference type="ARBA" id="ARBA00022989"/>
    </source>
</evidence>
<reference evidence="11" key="1">
    <citation type="submission" date="2020-05" db="UniProtKB">
        <authorList>
            <consortium name="EnsemblMetazoa"/>
        </authorList>
    </citation>
    <scope>IDENTIFICATION</scope>
    <source>
        <strain evidence="11">Aabys</strain>
    </source>
</reference>
<evidence type="ECO:0000256" key="2">
    <source>
        <dbReference type="ARBA" id="ARBA00008685"/>
    </source>
</evidence>
<comment type="similarity">
    <text evidence="2">Belongs to the glutamate-gated ion channel (TC 1.A.10.1) family.</text>
</comment>
<evidence type="ECO:0000256" key="8">
    <source>
        <dbReference type="ARBA" id="ARBA00023180"/>
    </source>
</evidence>
<keyword evidence="5" id="KW-1133">Transmembrane helix</keyword>
<evidence type="ECO:0000256" key="1">
    <source>
        <dbReference type="ARBA" id="ARBA00004651"/>
    </source>
</evidence>
<evidence type="ECO:0000256" key="6">
    <source>
        <dbReference type="ARBA" id="ARBA00023136"/>
    </source>
</evidence>
<dbReference type="Pfam" id="PF00060">
    <property type="entry name" value="Lig_chan"/>
    <property type="match status" value="1"/>
</dbReference>
<name>A0A1I8NK64_MUSDO</name>
<feature type="domain" description="Putative ionotropic receptor ligand binding" evidence="10">
    <location>
        <begin position="163"/>
        <end position="235"/>
    </location>
</feature>
<dbReference type="EnsemblMetazoa" id="MDOA016495-RA">
    <property type="protein sequence ID" value="MDOA016495-PA"/>
    <property type="gene ID" value="MDOA016495"/>
</dbReference>
<dbReference type="InterPro" id="IPR056198">
    <property type="entry name" value="LBD_receptor"/>
</dbReference>
<accession>A0A1I8NK64</accession>
<comment type="subcellular location">
    <subcellularLocation>
        <location evidence="1">Cell membrane</location>
        <topology evidence="1">Multi-pass membrane protein</topology>
    </subcellularLocation>
</comment>
<keyword evidence="4" id="KW-0812">Transmembrane</keyword>
<dbReference type="InterPro" id="IPR052192">
    <property type="entry name" value="Insect_Ionotropic_Sensory_Rcpt"/>
</dbReference>
<proteinExistence type="inferred from homology"/>
<evidence type="ECO:0000259" key="10">
    <source>
        <dbReference type="Pfam" id="PF24061"/>
    </source>
</evidence>
<feature type="domain" description="Ionotropic glutamate receptor C-terminal" evidence="9">
    <location>
        <begin position="368"/>
        <end position="624"/>
    </location>
</feature>
<protein>
    <submittedName>
        <fullName evidence="11">Uncharacterized protein</fullName>
    </submittedName>
</protein>
<evidence type="ECO:0000313" key="11">
    <source>
        <dbReference type="EnsemblMetazoa" id="MDOA016495-PA"/>
    </source>
</evidence>
<evidence type="ECO:0000256" key="4">
    <source>
        <dbReference type="ARBA" id="ARBA00022692"/>
    </source>
</evidence>
<keyword evidence="7" id="KW-0675">Receptor</keyword>
<keyword evidence="3" id="KW-1003">Cell membrane</keyword>
<sequence length="687" mass="79974">MVTYFPFTPTECYSVAPVTINSYDTVKQEWRNKNYFPKKSKNFYRCPVTCATYEEMPYLGLSLNRTTKRVNSYRGFEGELVKYSASNLNFTTIVYLMNEEEINESFDERGLVFEKYNIEGRIMKILIMFTLGPKVNFYERVKHSGSQNLSYTIMYISSITTLDVATISKVFKIIFPMSLLNVGLVIPLSKDNIIMVTYFPFTPTECYSVAPVTINSYDTVKQEWRNKNYFPKKSKSFYRCPVTCATYEEMPYLGLSLNRTTKRVNSYRGFEGELVKYSASNLNFTTIVYLMNEEEINESFDERGLVFEKIFSKSADFAIGAFYYRPHLNESSPYSQTLYYYLSHTYLVTNVFNIYSMYEKIAYPFHLGLWYLIGLILALSSLLIFTCESGRRWRKQRNFIIGENNRTPQYHLFVLALGATVSSTQLPRYNFARFLLMCWLLGSLVIRSAYQSGMYEMLRDNKHRNPPQTIADVLKQGYVVLLRGYHKSLLNILPDMKNVRELNVSILQAFPQLATASERTAVFSQYEYYGYFGKTNLATWQKLHLVNERIYTQQLAMYVRLQSYLVTELNAQIANAQYFGFINHWVNKYYGRPVAAGGHGHQGEESQTNILSMNELGAVFMILLWLHLAAFGVFVMELLWHSCSQNRLVIMVLTLRPGFFKQTETNGKRTNKHKQRNQPSMPIYPLI</sequence>
<dbReference type="InterPro" id="IPR001320">
    <property type="entry name" value="Iontro_rcpt_C"/>
</dbReference>
<dbReference type="AlphaFoldDB" id="A0A1I8NK64"/>
<evidence type="ECO:0000256" key="3">
    <source>
        <dbReference type="ARBA" id="ARBA00022475"/>
    </source>
</evidence>
<keyword evidence="8" id="KW-0325">Glycoprotein</keyword>
<dbReference type="PANTHER" id="PTHR42643:SF37">
    <property type="entry name" value="IONOTROPIC RECEPTOR 11A-RELATED"/>
    <property type="match status" value="1"/>
</dbReference>
<organism evidence="11">
    <name type="scientific">Musca domestica</name>
    <name type="common">House fly</name>
    <dbReference type="NCBI Taxonomy" id="7370"/>
    <lineage>
        <taxon>Eukaryota</taxon>
        <taxon>Metazoa</taxon>
        <taxon>Ecdysozoa</taxon>
        <taxon>Arthropoda</taxon>
        <taxon>Hexapoda</taxon>
        <taxon>Insecta</taxon>
        <taxon>Pterygota</taxon>
        <taxon>Neoptera</taxon>
        <taxon>Endopterygota</taxon>
        <taxon>Diptera</taxon>
        <taxon>Brachycera</taxon>
        <taxon>Muscomorpha</taxon>
        <taxon>Muscoidea</taxon>
        <taxon>Muscidae</taxon>
        <taxon>Musca</taxon>
    </lineage>
</organism>
<dbReference type="PANTHER" id="PTHR42643">
    <property type="entry name" value="IONOTROPIC RECEPTOR 20A-RELATED"/>
    <property type="match status" value="1"/>
</dbReference>
<dbReference type="VEuPathDB" id="VectorBase:MDOMA2_004075"/>
<dbReference type="GO" id="GO:0015276">
    <property type="term" value="F:ligand-gated monoatomic ion channel activity"/>
    <property type="evidence" value="ECO:0007669"/>
    <property type="project" value="InterPro"/>
</dbReference>
<dbReference type="Gene3D" id="3.40.190.10">
    <property type="entry name" value="Periplasmic binding protein-like II"/>
    <property type="match status" value="1"/>
</dbReference>
<dbReference type="Pfam" id="PF24061">
    <property type="entry name" value="LBD_receptor"/>
    <property type="match status" value="1"/>
</dbReference>
<dbReference type="SUPFAM" id="SSF53850">
    <property type="entry name" value="Periplasmic binding protein-like II"/>
    <property type="match status" value="1"/>
</dbReference>
<evidence type="ECO:0000256" key="7">
    <source>
        <dbReference type="ARBA" id="ARBA00023170"/>
    </source>
</evidence>
<dbReference type="GO" id="GO:0050907">
    <property type="term" value="P:detection of chemical stimulus involved in sensory perception"/>
    <property type="evidence" value="ECO:0007669"/>
    <property type="project" value="UniProtKB-ARBA"/>
</dbReference>
<dbReference type="VEuPathDB" id="VectorBase:MDOA016495"/>
<dbReference type="GO" id="GO:0005886">
    <property type="term" value="C:plasma membrane"/>
    <property type="evidence" value="ECO:0007669"/>
    <property type="project" value="UniProtKB-SubCell"/>
</dbReference>
<dbReference type="Gene3D" id="1.10.287.70">
    <property type="match status" value="1"/>
</dbReference>
<dbReference type="VEuPathDB" id="VectorBase:MDOMA2_016796"/>
<evidence type="ECO:0000259" key="9">
    <source>
        <dbReference type="Pfam" id="PF00060"/>
    </source>
</evidence>